<evidence type="ECO:0000313" key="2">
    <source>
        <dbReference type="EMBL" id="GIF59676.1"/>
    </source>
</evidence>
<feature type="compositionally biased region" description="Acidic residues" evidence="1">
    <location>
        <begin position="1"/>
        <end position="11"/>
    </location>
</feature>
<comment type="caution">
    <text evidence="2">The sequence shown here is derived from an EMBL/GenBank/DDBJ whole genome shotgun (WGS) entry which is preliminary data.</text>
</comment>
<feature type="compositionally biased region" description="Basic and acidic residues" evidence="1">
    <location>
        <begin position="12"/>
        <end position="37"/>
    </location>
</feature>
<evidence type="ECO:0000313" key="3">
    <source>
        <dbReference type="Proteomes" id="UP000624325"/>
    </source>
</evidence>
<protein>
    <submittedName>
        <fullName evidence="2">Uncharacterized protein</fullName>
    </submittedName>
</protein>
<gene>
    <name evidence="2" type="ORF">Air01nite_57710</name>
</gene>
<reference evidence="2 3" key="1">
    <citation type="submission" date="2021-01" db="EMBL/GenBank/DDBJ databases">
        <title>Whole genome shotgun sequence of Asanoa iriomotensis NBRC 100142.</title>
        <authorList>
            <person name="Komaki H."/>
            <person name="Tamura T."/>
        </authorList>
    </citation>
    <scope>NUCLEOTIDE SEQUENCE [LARGE SCALE GENOMIC DNA]</scope>
    <source>
        <strain evidence="2 3">NBRC 100142</strain>
    </source>
</reference>
<accession>A0ABQ4CA69</accession>
<proteinExistence type="predicted"/>
<organism evidence="2 3">
    <name type="scientific">Asanoa iriomotensis</name>
    <dbReference type="NCBI Taxonomy" id="234613"/>
    <lineage>
        <taxon>Bacteria</taxon>
        <taxon>Bacillati</taxon>
        <taxon>Actinomycetota</taxon>
        <taxon>Actinomycetes</taxon>
        <taxon>Micromonosporales</taxon>
        <taxon>Micromonosporaceae</taxon>
        <taxon>Asanoa</taxon>
    </lineage>
</organism>
<keyword evidence="3" id="KW-1185">Reference proteome</keyword>
<dbReference type="EMBL" id="BONC01000051">
    <property type="protein sequence ID" value="GIF59676.1"/>
    <property type="molecule type" value="Genomic_DNA"/>
</dbReference>
<sequence>MQVELLPDEVAVEQRDQGGEQEDRGIEVERDTPDTADHQPGSSLGLIFTARVVCHRIDAIDTTHPRGFVVPLV</sequence>
<dbReference type="Proteomes" id="UP000624325">
    <property type="component" value="Unassembled WGS sequence"/>
</dbReference>
<feature type="region of interest" description="Disordered" evidence="1">
    <location>
        <begin position="1"/>
        <end position="42"/>
    </location>
</feature>
<name>A0ABQ4CA69_9ACTN</name>
<evidence type="ECO:0000256" key="1">
    <source>
        <dbReference type="SAM" id="MobiDB-lite"/>
    </source>
</evidence>